<keyword evidence="2" id="KW-1185">Reference proteome</keyword>
<organism evidence="1 2">
    <name type="scientific">Tanacetum coccineum</name>
    <dbReference type="NCBI Taxonomy" id="301880"/>
    <lineage>
        <taxon>Eukaryota</taxon>
        <taxon>Viridiplantae</taxon>
        <taxon>Streptophyta</taxon>
        <taxon>Embryophyta</taxon>
        <taxon>Tracheophyta</taxon>
        <taxon>Spermatophyta</taxon>
        <taxon>Magnoliopsida</taxon>
        <taxon>eudicotyledons</taxon>
        <taxon>Gunneridae</taxon>
        <taxon>Pentapetalae</taxon>
        <taxon>asterids</taxon>
        <taxon>campanulids</taxon>
        <taxon>Asterales</taxon>
        <taxon>Asteraceae</taxon>
        <taxon>Asteroideae</taxon>
        <taxon>Anthemideae</taxon>
        <taxon>Anthemidinae</taxon>
        <taxon>Tanacetum</taxon>
    </lineage>
</organism>
<evidence type="ECO:0000313" key="1">
    <source>
        <dbReference type="EMBL" id="GJT71185.1"/>
    </source>
</evidence>
<comment type="caution">
    <text evidence="1">The sequence shown here is derived from an EMBL/GenBank/DDBJ whole genome shotgun (WGS) entry which is preliminary data.</text>
</comment>
<dbReference type="Proteomes" id="UP001151760">
    <property type="component" value="Unassembled WGS sequence"/>
</dbReference>
<accession>A0ABQ5G6R9</accession>
<name>A0ABQ5G6R9_9ASTR</name>
<reference evidence="1" key="1">
    <citation type="journal article" date="2022" name="Int. J. Mol. Sci.">
        <title>Draft Genome of Tanacetum Coccineum: Genomic Comparison of Closely Related Tanacetum-Family Plants.</title>
        <authorList>
            <person name="Yamashiro T."/>
            <person name="Shiraishi A."/>
            <person name="Nakayama K."/>
            <person name="Satake H."/>
        </authorList>
    </citation>
    <scope>NUCLEOTIDE SEQUENCE</scope>
</reference>
<reference evidence="1" key="2">
    <citation type="submission" date="2022-01" db="EMBL/GenBank/DDBJ databases">
        <authorList>
            <person name="Yamashiro T."/>
            <person name="Shiraishi A."/>
            <person name="Satake H."/>
            <person name="Nakayama K."/>
        </authorList>
    </citation>
    <scope>NUCLEOTIDE SEQUENCE</scope>
</reference>
<sequence length="520" mass="58743">MEGTTEIMAEPVLEEYITVAQKNYISGNDEGKISEKSFLELKGTFLIKIRDNAFSSITSWENLTEKIFGKFYPPSRTNMEMKADEDEVSWDQTDNEFEIWLASKFENYMTIDQDTIKPNGKLIYNSIMHGPYVRRMIHELGDPDRKVSVTETFTAQSDEELTKKELKQVEADDQAIHTILLGLPEDIYVVVDVNELKAEQLARAHDLLALMANSNNTYNYLMFHQDQLSQYTGQNVGNQNGYTVVQNVRNQGIANQNLNPDGNGNVVATRAEGNAIGDNDLEGIKEVNANCILMVNLQQASTSGTQTDNAPVYDSDGSAKVHEYDNCYNNEIFNMFTQEEQYTKLLDPIPEPHQVQQNDSNIISALSSVEQGGGIVEQHPTMVEKIQADESLATHKAFEFEIEHLLRAVASQELFWSILSSLSVVDTSNLQTELDRTKEKLENCIIKKEKEYVVLWNNWLNPFQTSKEEKFVPNKPIKSSVRTKSITVSQSHVITKKHVNSYSNGLSSTGVDNTAKTRRP</sequence>
<dbReference type="EMBL" id="BQNB010018146">
    <property type="protein sequence ID" value="GJT71185.1"/>
    <property type="molecule type" value="Genomic_DNA"/>
</dbReference>
<evidence type="ECO:0000313" key="2">
    <source>
        <dbReference type="Proteomes" id="UP001151760"/>
    </source>
</evidence>
<gene>
    <name evidence="1" type="ORF">Tco_1030471</name>
</gene>
<proteinExistence type="predicted"/>
<protein>
    <submittedName>
        <fullName evidence="1">Uncharacterized protein</fullName>
    </submittedName>
</protein>